<dbReference type="KEGG" id="pvv:PVVCY_0100130"/>
<feature type="region of interest" description="Disordered" evidence="1">
    <location>
        <begin position="160"/>
        <end position="192"/>
    </location>
</feature>
<organism evidence="3 4">
    <name type="scientific">Plasmodium vinckei vinckei</name>
    <dbReference type="NCBI Taxonomy" id="54757"/>
    <lineage>
        <taxon>Eukaryota</taxon>
        <taxon>Sar</taxon>
        <taxon>Alveolata</taxon>
        <taxon>Apicomplexa</taxon>
        <taxon>Aconoidasida</taxon>
        <taxon>Haemosporida</taxon>
        <taxon>Plasmodiidae</taxon>
        <taxon>Plasmodium</taxon>
        <taxon>Plasmodium (Vinckeia)</taxon>
    </lineage>
</organism>
<evidence type="ECO:0000313" key="4">
    <source>
        <dbReference type="Proteomes" id="UP000030681"/>
    </source>
</evidence>
<dbReference type="InterPro" id="IPR006491">
    <property type="entry name" value="PYST_C2"/>
</dbReference>
<feature type="compositionally biased region" description="Basic residues" evidence="1">
    <location>
        <begin position="167"/>
        <end position="192"/>
    </location>
</feature>
<evidence type="ECO:0008006" key="5">
    <source>
        <dbReference type="Google" id="ProtNLM"/>
    </source>
</evidence>
<reference evidence="3 4" key="1">
    <citation type="submission" date="2013-02" db="EMBL/GenBank/DDBJ databases">
        <title>The Genome Sequence of Plasmodium vinckei vinckei.</title>
        <authorList>
            <consortium name="The Broad Institute Genome Sequencing Platform"/>
            <consortium name="The Broad Institute Genome Sequencing Center for Infectious Disease"/>
            <person name="Neafsey D."/>
            <person name="Cheeseman I."/>
            <person name="Volkman S."/>
            <person name="Adams J."/>
            <person name="Walker B."/>
            <person name="Young S.K."/>
            <person name="Zeng Q."/>
            <person name="Gargeya S."/>
            <person name="Fitzgerald M."/>
            <person name="Haas B."/>
            <person name="Abouelleil A."/>
            <person name="Alvarado L."/>
            <person name="Arachchi H.M."/>
            <person name="Berlin A.M."/>
            <person name="Chapman S.B."/>
            <person name="Dewar J."/>
            <person name="Goldberg J."/>
            <person name="Griggs A."/>
            <person name="Gujja S."/>
            <person name="Hansen M."/>
            <person name="Howarth C."/>
            <person name="Imamovic A."/>
            <person name="Larimer J."/>
            <person name="McCowan C."/>
            <person name="Murphy C."/>
            <person name="Neiman D."/>
            <person name="Pearson M."/>
            <person name="Priest M."/>
            <person name="Roberts A."/>
            <person name="Saif S."/>
            <person name="Shea T."/>
            <person name="Sisk P."/>
            <person name="Sykes S."/>
            <person name="Wortman J."/>
            <person name="Nusbaum C."/>
            <person name="Birren B."/>
        </authorList>
    </citation>
    <scope>NUCLEOTIDE SEQUENCE [LARGE SCALE GENOMIC DNA]</scope>
    <source>
        <strain evidence="4">vinckei</strain>
    </source>
</reference>
<protein>
    <recommendedName>
        <fullName evidence="5">Fam-c protein</fullName>
    </recommendedName>
</protein>
<gene>
    <name evidence="3" type="ORF">YYE_04759</name>
</gene>
<accession>A0A081I990</accession>
<dbReference type="OrthoDB" id="372831at2759"/>
<proteinExistence type="predicted"/>
<sequence>MNKNIYSLVTVASYILLIIATQSFTNNGDLNKYVKKNKSVHNEYEINNINVNNNENFRYRSLSEHNTENDYNYGSNMVEEISRNTSSVDCDLFDCYNCLNCFNWLGYFKCFSIFKRDKKTSKPSNSNESIPKVTLLVTNIPHEFPVQNQKHHDFLLKLKKKFENHPSNKKKKKKKKSKKKKKKKKIFKIKTK</sequence>
<name>A0A081I990_PLAVN</name>
<dbReference type="Proteomes" id="UP000030681">
    <property type="component" value="Unassembled WGS sequence"/>
</dbReference>
<evidence type="ECO:0000313" key="3">
    <source>
        <dbReference type="EMBL" id="KEG00248.1"/>
    </source>
</evidence>
<feature type="signal peptide" evidence="2">
    <location>
        <begin position="1"/>
        <end position="20"/>
    </location>
</feature>
<dbReference type="GeneID" id="19962965"/>
<dbReference type="NCBIfam" id="TIGR01604">
    <property type="entry name" value="PYST-C2"/>
    <property type="match status" value="1"/>
</dbReference>
<feature type="chain" id="PRO_5001758115" description="Fam-c protein" evidence="2">
    <location>
        <begin position="21"/>
        <end position="192"/>
    </location>
</feature>
<dbReference type="EMBL" id="KL446957">
    <property type="protein sequence ID" value="KEG00248.1"/>
    <property type="molecule type" value="Genomic_DNA"/>
</dbReference>
<dbReference type="RefSeq" id="XP_008626618.2">
    <property type="nucleotide sequence ID" value="XM_008628396.2"/>
</dbReference>
<dbReference type="AlphaFoldDB" id="A0A081I990"/>
<evidence type="ECO:0000256" key="1">
    <source>
        <dbReference type="SAM" id="MobiDB-lite"/>
    </source>
</evidence>
<keyword evidence="2" id="KW-0732">Signal</keyword>
<evidence type="ECO:0000256" key="2">
    <source>
        <dbReference type="SAM" id="SignalP"/>
    </source>
</evidence>